<evidence type="ECO:0000313" key="12">
    <source>
        <dbReference type="EMBL" id="WFD43760.1"/>
    </source>
</evidence>
<dbReference type="SMART" id="SM00054">
    <property type="entry name" value="EFh"/>
    <property type="match status" value="2"/>
</dbReference>
<keyword evidence="3" id="KW-0285">Flavoprotein</keyword>
<evidence type="ECO:0000256" key="2">
    <source>
        <dbReference type="ARBA" id="ARBA00005272"/>
    </source>
</evidence>
<evidence type="ECO:0000256" key="3">
    <source>
        <dbReference type="ARBA" id="ARBA00022630"/>
    </source>
</evidence>
<keyword evidence="4" id="KW-0274">FAD</keyword>
<dbReference type="AlphaFoldDB" id="A0AAF0FAA1"/>
<dbReference type="EMBL" id="CP118377">
    <property type="protein sequence ID" value="WFD43760.1"/>
    <property type="molecule type" value="Genomic_DNA"/>
</dbReference>
<dbReference type="InterPro" id="IPR011992">
    <property type="entry name" value="EF-hand-dom_pair"/>
</dbReference>
<evidence type="ECO:0000256" key="7">
    <source>
        <dbReference type="ARBA" id="ARBA00023002"/>
    </source>
</evidence>
<comment type="similarity">
    <text evidence="2">Belongs to the NADH dehydrogenase family.</text>
</comment>
<evidence type="ECO:0000256" key="10">
    <source>
        <dbReference type="SAM" id="Phobius"/>
    </source>
</evidence>
<protein>
    <recommendedName>
        <fullName evidence="11">EF-hand domain-containing protein</fullName>
    </recommendedName>
</protein>
<feature type="transmembrane region" description="Helical" evidence="10">
    <location>
        <begin position="61"/>
        <end position="83"/>
    </location>
</feature>
<keyword evidence="6" id="KW-0809">Transit peptide</keyword>
<evidence type="ECO:0000259" key="11">
    <source>
        <dbReference type="PROSITE" id="PS50222"/>
    </source>
</evidence>
<evidence type="ECO:0000313" key="13">
    <source>
        <dbReference type="Proteomes" id="UP001214628"/>
    </source>
</evidence>
<dbReference type="InterPro" id="IPR054585">
    <property type="entry name" value="NDH2-like_C"/>
</dbReference>
<name>A0AAF0FAA1_9BASI</name>
<evidence type="ECO:0000256" key="4">
    <source>
        <dbReference type="ARBA" id="ARBA00022827"/>
    </source>
</evidence>
<dbReference type="GO" id="GO:0005743">
    <property type="term" value="C:mitochondrial inner membrane"/>
    <property type="evidence" value="ECO:0007669"/>
    <property type="project" value="UniProtKB-SubCell"/>
</dbReference>
<keyword evidence="10" id="KW-0812">Transmembrane</keyword>
<dbReference type="PROSITE" id="PS00018">
    <property type="entry name" value="EF_HAND_1"/>
    <property type="match status" value="2"/>
</dbReference>
<organism evidence="12 13">
    <name type="scientific">Malassezia psittaci</name>
    <dbReference type="NCBI Taxonomy" id="1821823"/>
    <lineage>
        <taxon>Eukaryota</taxon>
        <taxon>Fungi</taxon>
        <taxon>Dikarya</taxon>
        <taxon>Basidiomycota</taxon>
        <taxon>Ustilaginomycotina</taxon>
        <taxon>Malasseziomycetes</taxon>
        <taxon>Malasseziales</taxon>
        <taxon>Malasseziaceae</taxon>
        <taxon>Malassezia</taxon>
    </lineage>
</organism>
<comment type="subcellular location">
    <subcellularLocation>
        <location evidence="1">Mitochondrion inner membrane</location>
        <topology evidence="1">Peripheral membrane protein</topology>
        <orientation evidence="1">Intermembrane side</orientation>
    </subcellularLocation>
</comment>
<keyword evidence="8" id="KW-0520">NAD</keyword>
<evidence type="ECO:0000256" key="8">
    <source>
        <dbReference type="ARBA" id="ARBA00023027"/>
    </source>
</evidence>
<feature type="region of interest" description="Disordered" evidence="9">
    <location>
        <begin position="112"/>
        <end position="136"/>
    </location>
</feature>
<proteinExistence type="inferred from homology"/>
<reference evidence="12" key="1">
    <citation type="submission" date="2023-02" db="EMBL/GenBank/DDBJ databases">
        <title>Mating type loci evolution in Malassezia.</title>
        <authorList>
            <person name="Coelho M.A."/>
        </authorList>
    </citation>
    <scope>NUCLEOTIDE SEQUENCE</scope>
    <source>
        <strain evidence="12">CBS 14136</strain>
    </source>
</reference>
<keyword evidence="7" id="KW-0560">Oxidoreductase</keyword>
<dbReference type="InterPro" id="IPR036188">
    <property type="entry name" value="FAD/NAD-bd_sf"/>
</dbReference>
<dbReference type="InterPro" id="IPR045024">
    <property type="entry name" value="NDH-2"/>
</dbReference>
<dbReference type="SUPFAM" id="SSF51905">
    <property type="entry name" value="FAD/NAD(P)-binding domain"/>
    <property type="match status" value="2"/>
</dbReference>
<dbReference type="PANTHER" id="PTHR43706:SF50">
    <property type="entry name" value="NADH DEHYDROGENASE (UBIQUINONE)-RELATED"/>
    <property type="match status" value="1"/>
</dbReference>
<dbReference type="SUPFAM" id="SSF47473">
    <property type="entry name" value="EF-hand"/>
    <property type="match status" value="1"/>
</dbReference>
<dbReference type="InterPro" id="IPR018247">
    <property type="entry name" value="EF_Hand_1_Ca_BS"/>
</dbReference>
<dbReference type="PROSITE" id="PS50222">
    <property type="entry name" value="EF_HAND_2"/>
    <property type="match status" value="2"/>
</dbReference>
<dbReference type="InterPro" id="IPR002048">
    <property type="entry name" value="EF_hand_dom"/>
</dbReference>
<dbReference type="Gene3D" id="3.50.50.100">
    <property type="match status" value="2"/>
</dbReference>
<feature type="compositionally biased region" description="Basic and acidic residues" evidence="9">
    <location>
        <begin position="120"/>
        <end position="136"/>
    </location>
</feature>
<feature type="domain" description="EF-hand" evidence="11">
    <location>
        <begin position="528"/>
        <end position="563"/>
    </location>
</feature>
<dbReference type="GO" id="GO:0005509">
    <property type="term" value="F:calcium ion binding"/>
    <property type="evidence" value="ECO:0007669"/>
    <property type="project" value="InterPro"/>
</dbReference>
<feature type="domain" description="EF-hand" evidence="11">
    <location>
        <begin position="487"/>
        <end position="522"/>
    </location>
</feature>
<keyword evidence="10" id="KW-1133">Transmembrane helix</keyword>
<dbReference type="InterPro" id="IPR023753">
    <property type="entry name" value="FAD/NAD-binding_dom"/>
</dbReference>
<dbReference type="CDD" id="cd00051">
    <property type="entry name" value="EFh"/>
    <property type="match status" value="1"/>
</dbReference>
<evidence type="ECO:0000256" key="9">
    <source>
        <dbReference type="SAM" id="MobiDB-lite"/>
    </source>
</evidence>
<evidence type="ECO:0000256" key="1">
    <source>
        <dbReference type="ARBA" id="ARBA00004137"/>
    </source>
</evidence>
<keyword evidence="10" id="KW-0472">Membrane</keyword>
<gene>
    <name evidence="12" type="ORF">MPSI1_002424</name>
</gene>
<evidence type="ECO:0000256" key="5">
    <source>
        <dbReference type="ARBA" id="ARBA00022837"/>
    </source>
</evidence>
<dbReference type="Proteomes" id="UP001214628">
    <property type="component" value="Chromosome 3"/>
</dbReference>
<accession>A0AAF0FAA1</accession>
<dbReference type="PANTHER" id="PTHR43706">
    <property type="entry name" value="NADH DEHYDROGENASE"/>
    <property type="match status" value="1"/>
</dbReference>
<evidence type="ECO:0000256" key="6">
    <source>
        <dbReference type="ARBA" id="ARBA00022946"/>
    </source>
</evidence>
<dbReference type="Pfam" id="PF13499">
    <property type="entry name" value="EF-hand_7"/>
    <property type="match status" value="1"/>
</dbReference>
<dbReference type="Pfam" id="PF22366">
    <property type="entry name" value="NDH2_C"/>
    <property type="match status" value="1"/>
</dbReference>
<sequence>MLRPMQPGLSVPMIRHMLRPAKRVHRILDSTRVSSGARSFGSTPRPQSLRQWLWQKRSFRYPTYACGSLLFSGVVVIGGLLAYDVMTYHRLDTAGTVIPNLKEAPRAGPDNLPILTWGNENEKGDNTPEQESDKPRKERLVVVGGGWATVSMLSRLDQDAYDVVVVSPNNYFLFTPLLPSVAVGTVGVRSVIESMRKLLSRVGGYFVQGAANAVYLANQLDSRTLEVTGNANGLLAVEVLSAEWDGDMEVERDPNTGNMIYLPYDKLIVAPGSITNNRGVKGLEYCTRLKTISDARVLRKRLIENLEIASLPTTSPKTRERLMSFVVCGGGPTGVEIAAEILDMIKEDVPKLFPPGLHHLAHVHLIQSRNHILNTYSEKISEYAEDRFRNEDLDLITNAYVQEVTPEKVIYKVQNRFSGEEELREVPTGCTVWSTGIGMANFTKKIAGVFPNQTNPHAIVVDSHLRVLGAPLGTMYAMGDASTVDIDLGNFMRKNFDRFDADHDGFLTMNEFQAFVKKLCRKFPLASKHMEDLDELFKRYDADHDHRMEACELANLIRDAAKDVTSFPPTAQVASQEGKYLARKLNALAKLRNNTKLSEMALKEADPSDFDLDDEVYKPFVFRSLGNVAYLGNAAAFDLPLPEPFHTFFGGLAAMYAWRSVYLSELVSLRTRVLVLGDYIKRSLWGRDLTWV</sequence>
<dbReference type="GO" id="GO:0003954">
    <property type="term" value="F:NADH dehydrogenase activity"/>
    <property type="evidence" value="ECO:0007669"/>
    <property type="project" value="InterPro"/>
</dbReference>
<keyword evidence="5" id="KW-0106">Calcium</keyword>
<dbReference type="Pfam" id="PF07992">
    <property type="entry name" value="Pyr_redox_2"/>
    <property type="match status" value="1"/>
</dbReference>
<keyword evidence="13" id="KW-1185">Reference proteome</keyword>